<dbReference type="SUPFAM" id="SSF50692">
    <property type="entry name" value="ADC-like"/>
    <property type="match status" value="1"/>
</dbReference>
<dbReference type="PROSITE" id="PS00932">
    <property type="entry name" value="MOLYBDOPTERIN_PROK_3"/>
    <property type="match status" value="1"/>
</dbReference>
<dbReference type="PANTHER" id="PTHR43742:SF6">
    <property type="entry name" value="OXIDOREDUCTASE YYAE-RELATED"/>
    <property type="match status" value="1"/>
</dbReference>
<reference evidence="9 10" key="1">
    <citation type="submission" date="2019-11" db="EMBL/GenBank/DDBJ databases">
        <title>Identification of a novel strain.</title>
        <authorList>
            <person name="Xu Q."/>
            <person name="Wang G."/>
        </authorList>
    </citation>
    <scope>NUCLEOTIDE SEQUENCE [LARGE SCALE GENOMIC DNA]</scope>
    <source>
        <strain evidence="10">xq</strain>
    </source>
</reference>
<keyword evidence="5" id="KW-0560">Oxidoreductase</keyword>
<evidence type="ECO:0000256" key="4">
    <source>
        <dbReference type="ARBA" id="ARBA00022723"/>
    </source>
</evidence>
<evidence type="ECO:0000259" key="8">
    <source>
        <dbReference type="PROSITE" id="PS51669"/>
    </source>
</evidence>
<dbReference type="InterPro" id="IPR006655">
    <property type="entry name" value="Mopterin_OxRdtase_prok_CS"/>
</dbReference>
<dbReference type="AlphaFoldDB" id="A0A6I3KEJ9"/>
<dbReference type="GO" id="GO:0043546">
    <property type="term" value="F:molybdopterin cofactor binding"/>
    <property type="evidence" value="ECO:0007669"/>
    <property type="project" value="InterPro"/>
</dbReference>
<sequence>MNEQLNPTKTFFGACPHDCPDTCAMVYEVADGKLVNVKGNKEHPITRGTLCVKLKDFHDHHHNPDRLMYPMRRVGPKGTGPNGGNNFERITWEEAISEIGRRWRDIISEYGAQAIMPQSYLGNMGLVQGINSGDPFFNRLGSTVNEKTYCTSGSSSAWLLTYGPTGGVDPESFVHCKYIVIWACNSISTNLHHWPFVLEAQKRGAKVVVVDAYKSRTAKAGDWHICPKPGTDGALAMGVINSMIQQGLVDQDYVDKYVGGYPELKERAKEFTPEYVEKVTGVKAADVIKFAREFATSQPSAIRIGVAIERSTGGAQAARAVYAIPALAGSWRHVGGGMLQLPLWDFPVDWVKAARPDFIKPGTRVVNNLRLGQALNGEMQLDPPIKSLFVFCTNPVSQSPETNKIVEGLKREDLFTVVAEHFLNDTAKYADIVLPAAMAGEAEDMMWSWGHFYFTYNQKAVDPPGECKPTSDMWRLLAAEMGFDDPVFKMTDAELCEAYINWGDPKMGGIDMNYFKEHGYYRIDVGPVDTRTPHAEGKFPTPSGKVEILLKDARNFVAPPFRAMYEGEQDGTLLDPLPGYQPVRESPETNPDLAKRYPLNIISPKSHAFLNSCYANEPHKIKVQGEQFVLISPVDAAKRNIREGDPVRVQNDRGDFQGVARVSDDVNPGIVVATLGYWRQLNRSDGSVNSISSDAWSNIGRAPTFSDNLVEVTRVN</sequence>
<evidence type="ECO:0000256" key="5">
    <source>
        <dbReference type="ARBA" id="ARBA00023002"/>
    </source>
</evidence>
<evidence type="ECO:0000256" key="1">
    <source>
        <dbReference type="ARBA" id="ARBA00001942"/>
    </source>
</evidence>
<comment type="similarity">
    <text evidence="2">Belongs to the prokaryotic molybdopterin-containing oxidoreductase family.</text>
</comment>
<dbReference type="PANTHER" id="PTHR43742">
    <property type="entry name" value="TRIMETHYLAMINE-N-OXIDE REDUCTASE"/>
    <property type="match status" value="1"/>
</dbReference>
<keyword evidence="7" id="KW-0411">Iron-sulfur</keyword>
<dbReference type="Gene3D" id="2.20.25.90">
    <property type="entry name" value="ADC-like domains"/>
    <property type="match status" value="1"/>
</dbReference>
<dbReference type="InterPro" id="IPR006656">
    <property type="entry name" value="Mopterin_OxRdtase"/>
</dbReference>
<dbReference type="InterPro" id="IPR006657">
    <property type="entry name" value="MoPterin_dinucl-bd_dom"/>
</dbReference>
<dbReference type="CDD" id="cd02786">
    <property type="entry name" value="MopB_CT_3"/>
    <property type="match status" value="1"/>
</dbReference>
<evidence type="ECO:0000256" key="6">
    <source>
        <dbReference type="ARBA" id="ARBA00023004"/>
    </source>
</evidence>
<dbReference type="SMART" id="SM00926">
    <property type="entry name" value="Molybdop_Fe4S4"/>
    <property type="match status" value="1"/>
</dbReference>
<keyword evidence="10" id="KW-1185">Reference proteome</keyword>
<comment type="cofactor">
    <cofactor evidence="1">
        <name>Mo-bis(molybdopterin guanine dinucleotide)</name>
        <dbReference type="ChEBI" id="CHEBI:60539"/>
    </cofactor>
</comment>
<dbReference type="EMBL" id="WMBQ01000001">
    <property type="protein sequence ID" value="MTD93254.1"/>
    <property type="molecule type" value="Genomic_DNA"/>
</dbReference>
<dbReference type="Gene3D" id="3.40.228.10">
    <property type="entry name" value="Dimethylsulfoxide Reductase, domain 2"/>
    <property type="match status" value="1"/>
</dbReference>
<evidence type="ECO:0000313" key="10">
    <source>
        <dbReference type="Proteomes" id="UP000440694"/>
    </source>
</evidence>
<evidence type="ECO:0000256" key="7">
    <source>
        <dbReference type="ARBA" id="ARBA00023014"/>
    </source>
</evidence>
<accession>A0A6I3KEJ9</accession>
<keyword evidence="4" id="KW-0479">Metal-binding</keyword>
<evidence type="ECO:0000256" key="2">
    <source>
        <dbReference type="ARBA" id="ARBA00010312"/>
    </source>
</evidence>
<evidence type="ECO:0000313" key="9">
    <source>
        <dbReference type="EMBL" id="MTD93254.1"/>
    </source>
</evidence>
<proteinExistence type="inferred from homology"/>
<evidence type="ECO:0000256" key="3">
    <source>
        <dbReference type="ARBA" id="ARBA00022505"/>
    </source>
</evidence>
<keyword evidence="6" id="KW-0408">Iron</keyword>
<dbReference type="GO" id="GO:0046872">
    <property type="term" value="F:metal ion binding"/>
    <property type="evidence" value="ECO:0007669"/>
    <property type="project" value="UniProtKB-KW"/>
</dbReference>
<dbReference type="GO" id="GO:0051536">
    <property type="term" value="F:iron-sulfur cluster binding"/>
    <property type="evidence" value="ECO:0007669"/>
    <property type="project" value="UniProtKB-KW"/>
</dbReference>
<dbReference type="Pfam" id="PF00384">
    <property type="entry name" value="Molybdopterin"/>
    <property type="match status" value="1"/>
</dbReference>
<dbReference type="InterPro" id="IPR050612">
    <property type="entry name" value="Prok_Mopterin_Oxidored"/>
</dbReference>
<dbReference type="Gene3D" id="3.40.50.740">
    <property type="match status" value="1"/>
</dbReference>
<dbReference type="Pfam" id="PF01568">
    <property type="entry name" value="Molydop_binding"/>
    <property type="match status" value="1"/>
</dbReference>
<dbReference type="Gene3D" id="2.40.40.20">
    <property type="match status" value="1"/>
</dbReference>
<dbReference type="Pfam" id="PF04879">
    <property type="entry name" value="Molybdop_Fe4S4"/>
    <property type="match status" value="1"/>
</dbReference>
<dbReference type="CDD" id="cd02766">
    <property type="entry name" value="MopB_3"/>
    <property type="match status" value="1"/>
</dbReference>
<dbReference type="GO" id="GO:0016491">
    <property type="term" value="F:oxidoreductase activity"/>
    <property type="evidence" value="ECO:0007669"/>
    <property type="project" value="UniProtKB-KW"/>
</dbReference>
<feature type="domain" description="4Fe-4S Mo/W bis-MGD-type" evidence="8">
    <location>
        <begin position="8"/>
        <end position="65"/>
    </location>
</feature>
<dbReference type="Gene3D" id="3.30.2070.10">
    <property type="entry name" value="Formate dehydrogenase/DMSO reductase"/>
    <property type="match status" value="1"/>
</dbReference>
<dbReference type="InterPro" id="IPR037920">
    <property type="entry name" value="YoaE_C"/>
</dbReference>
<name>A0A6I3KEJ9_9HYPH</name>
<dbReference type="RefSeq" id="WP_154737810.1">
    <property type="nucleotide sequence ID" value="NZ_WMBQ01000001.1"/>
</dbReference>
<protein>
    <submittedName>
        <fullName evidence="9">Molybdopterin-dependent oxidoreductase</fullName>
    </submittedName>
</protein>
<comment type="caution">
    <text evidence="9">The sequence shown here is derived from an EMBL/GenBank/DDBJ whole genome shotgun (WGS) entry which is preliminary data.</text>
</comment>
<organism evidence="9 10">
    <name type="scientific">Hyphomicrobium album</name>
    <dbReference type="NCBI Taxonomy" id="2665159"/>
    <lineage>
        <taxon>Bacteria</taxon>
        <taxon>Pseudomonadati</taxon>
        <taxon>Pseudomonadota</taxon>
        <taxon>Alphaproteobacteria</taxon>
        <taxon>Hyphomicrobiales</taxon>
        <taxon>Hyphomicrobiaceae</taxon>
        <taxon>Hyphomicrobium</taxon>
    </lineage>
</organism>
<dbReference type="InterPro" id="IPR009010">
    <property type="entry name" value="Asp_de-COase-like_dom_sf"/>
</dbReference>
<keyword evidence="3" id="KW-0500">Molybdenum</keyword>
<dbReference type="SUPFAM" id="SSF53706">
    <property type="entry name" value="Formate dehydrogenase/DMSO reductase, domains 1-3"/>
    <property type="match status" value="1"/>
</dbReference>
<dbReference type="Proteomes" id="UP000440694">
    <property type="component" value="Unassembled WGS sequence"/>
</dbReference>
<dbReference type="PROSITE" id="PS51669">
    <property type="entry name" value="4FE4S_MOW_BIS_MGD"/>
    <property type="match status" value="1"/>
</dbReference>
<dbReference type="InterPro" id="IPR006963">
    <property type="entry name" value="Mopterin_OxRdtase_4Fe-4S_dom"/>
</dbReference>
<gene>
    <name evidence="9" type="ORF">GIW81_02765</name>
</gene>